<feature type="compositionally biased region" description="Polar residues" evidence="1">
    <location>
        <begin position="697"/>
        <end position="715"/>
    </location>
</feature>
<feature type="compositionally biased region" description="Basic and acidic residues" evidence="1">
    <location>
        <begin position="43"/>
        <end position="63"/>
    </location>
</feature>
<dbReference type="EMBL" id="GL985060">
    <property type="protein sequence ID" value="EGR50096.1"/>
    <property type="molecule type" value="Genomic_DNA"/>
</dbReference>
<dbReference type="RefSeq" id="XP_006963630.1">
    <property type="nucleotide sequence ID" value="XM_006963568.1"/>
</dbReference>
<evidence type="ECO:0000256" key="3">
    <source>
        <dbReference type="SAM" id="SignalP"/>
    </source>
</evidence>
<dbReference type="HOGENOM" id="CLU_383586_0_0_1"/>
<feature type="chain" id="PRO_5003408215" evidence="3">
    <location>
        <begin position="26"/>
        <end position="721"/>
    </location>
</feature>
<evidence type="ECO:0000256" key="1">
    <source>
        <dbReference type="SAM" id="MobiDB-lite"/>
    </source>
</evidence>
<keyword evidence="3" id="KW-0732">Signal</keyword>
<dbReference type="OrthoDB" id="4196148at2759"/>
<organism evidence="5">
    <name type="scientific">Hypocrea jecorina (strain QM6a)</name>
    <name type="common">Trichoderma reesei</name>
    <dbReference type="NCBI Taxonomy" id="431241"/>
    <lineage>
        <taxon>Eukaryota</taxon>
        <taxon>Fungi</taxon>
        <taxon>Dikarya</taxon>
        <taxon>Ascomycota</taxon>
        <taxon>Pezizomycotina</taxon>
        <taxon>Sordariomycetes</taxon>
        <taxon>Hypocreomycetidae</taxon>
        <taxon>Hypocreales</taxon>
        <taxon>Hypocreaceae</taxon>
        <taxon>Trichoderma</taxon>
    </lineage>
</organism>
<protein>
    <submittedName>
        <fullName evidence="4">Predicted protein</fullName>
    </submittedName>
</protein>
<evidence type="ECO:0000313" key="4">
    <source>
        <dbReference type="EMBL" id="EGR50096.1"/>
    </source>
</evidence>
<proteinExistence type="predicted"/>
<feature type="compositionally biased region" description="Low complexity" evidence="1">
    <location>
        <begin position="28"/>
        <end position="41"/>
    </location>
</feature>
<dbReference type="eggNOG" id="ENOG502SY38">
    <property type="taxonomic scope" value="Eukaryota"/>
</dbReference>
<dbReference type="GeneID" id="18481007"/>
<keyword evidence="2" id="KW-0812">Transmembrane</keyword>
<reference evidence="4 5" key="1">
    <citation type="journal article" date="2008" name="Nat. Biotechnol.">
        <title>Genome sequencing and analysis of the biomass-degrading fungus Trichoderma reesei (syn. Hypocrea jecorina).</title>
        <authorList>
            <person name="Martinez D."/>
            <person name="Berka R.M."/>
            <person name="Henrissat B."/>
            <person name="Saloheimo M."/>
            <person name="Arvas M."/>
            <person name="Baker S.E."/>
            <person name="Chapman J."/>
            <person name="Chertkov O."/>
            <person name="Coutinho P.M."/>
            <person name="Cullen D."/>
            <person name="Danchin E.G."/>
            <person name="Grigoriev I.V."/>
            <person name="Harris P."/>
            <person name="Jackson M."/>
            <person name="Kubicek C.P."/>
            <person name="Han C.S."/>
            <person name="Ho I."/>
            <person name="Larrondo L.F."/>
            <person name="de Leon A.L."/>
            <person name="Magnuson J.K."/>
            <person name="Merino S."/>
            <person name="Misra M."/>
            <person name="Nelson B."/>
            <person name="Putnam N."/>
            <person name="Robbertse B."/>
            <person name="Salamov A.A."/>
            <person name="Schmoll M."/>
            <person name="Terry A."/>
            <person name="Thayer N."/>
            <person name="Westerholm-Parvinen A."/>
            <person name="Schoch C.L."/>
            <person name="Yao J."/>
            <person name="Barabote R."/>
            <person name="Nelson M.A."/>
            <person name="Detter C."/>
            <person name="Bruce D."/>
            <person name="Kuske C.R."/>
            <person name="Xie G."/>
            <person name="Richardson P."/>
            <person name="Rokhsar D.S."/>
            <person name="Lucas S.M."/>
            <person name="Rubin E.M."/>
            <person name="Dunn-Coleman N."/>
            <person name="Ward M."/>
            <person name="Brettin T.S."/>
        </authorList>
    </citation>
    <scope>NUCLEOTIDE SEQUENCE [LARGE SCALE GENOMIC DNA]</scope>
    <source>
        <strain evidence="4 5">QM6a</strain>
    </source>
</reference>
<keyword evidence="5" id="KW-1185">Reference proteome</keyword>
<accession>G0RF86</accession>
<feature type="signal peptide" evidence="3">
    <location>
        <begin position="1"/>
        <end position="25"/>
    </location>
</feature>
<dbReference type="AlphaFoldDB" id="G0RF86"/>
<keyword evidence="2" id="KW-0472">Membrane</keyword>
<feature type="region of interest" description="Disordered" evidence="1">
    <location>
        <begin position="477"/>
        <end position="523"/>
    </location>
</feature>
<dbReference type="KEGG" id="tre:TRIREDRAFT_105291"/>
<evidence type="ECO:0000313" key="5">
    <source>
        <dbReference type="Proteomes" id="UP000008984"/>
    </source>
</evidence>
<dbReference type="Proteomes" id="UP000008984">
    <property type="component" value="Unassembled WGS sequence"/>
</dbReference>
<sequence length="721" mass="78753">MARGRDFMHGASLWDFLLAISVLQGASPPAQLRSSSPASSSRDGAERESHALNRKKEREHSDGTDAQGQVHAWGLVPFLCQGVRAFSHWPPCTDMETASREYGRVSRATAKRLVYREPANARRSPLVCAMPEPSYPHHLHRYGSCTKVNIIALGPPGRGVRSSMPPLIREHAPPSYHDVSNHGPRVQLPIGELLSLALDGRCVYSATNPSLVYYELSAAPLQATSLIYVVKKVKYRLVPGSGDSSARLRTRQDDIYLFRDAYVKLYAPAPRRVVIDGRASDARCYREVKMAPGLMGWSACSAPGHFSARTGLADRWRHQHQVIWKDDSGRIVAMEDAAAAPPAVSASASDTDSAAAATTTTTTTTTAAAAAAAAASVPCLKLLRMLDEKDLDLLVTCWTARLWKQAQKSLGSSPPIGRSRALVRLGGCLRVRVENTQAKRTKAGMLPTREAVATTGIRTGTSSRPFHHFLTPSGLGLKIKSSPYKPPGASKENNDKRIVPSRTSSSIPLPQLPPSPPSEPVPRQVFPRYNAITWPADKANRLLPTQSGIVPLLPRHRRNRAYRQVSTRNSAIGQGSGWGGGGHQLAGLSLVLVLVLALGFALTSPRKTRQIILRIMRELMGQLQTKSMEISRASAALRLWYPSSGVFRLKPRRISMMKTSKKATLPPFRHQAAHSIVLILIQYESAMIRSGNDTALTRASTQQLPRTKTNRSIPHSPSEPR</sequence>
<gene>
    <name evidence="4" type="ORF">TRIREDRAFT_105291</name>
</gene>
<feature type="region of interest" description="Disordered" evidence="1">
    <location>
        <begin position="697"/>
        <end position="721"/>
    </location>
</feature>
<evidence type="ECO:0000256" key="2">
    <source>
        <dbReference type="SAM" id="Phobius"/>
    </source>
</evidence>
<feature type="compositionally biased region" description="Pro residues" evidence="1">
    <location>
        <begin position="510"/>
        <end position="520"/>
    </location>
</feature>
<keyword evidence="2" id="KW-1133">Transmembrane helix</keyword>
<feature type="transmembrane region" description="Helical" evidence="2">
    <location>
        <begin position="585"/>
        <end position="604"/>
    </location>
</feature>
<feature type="region of interest" description="Disordered" evidence="1">
    <location>
        <begin position="28"/>
        <end position="67"/>
    </location>
</feature>
<dbReference type="VEuPathDB" id="FungiDB:TRIREDRAFT_105291"/>
<name>G0RF86_HYPJQ</name>